<feature type="domain" description="Autotransporter" evidence="5">
    <location>
        <begin position="416"/>
        <end position="679"/>
    </location>
</feature>
<accession>A0A3N4W0X5</accession>
<dbReference type="SUPFAM" id="SSF103515">
    <property type="entry name" value="Autotransporter"/>
    <property type="match status" value="1"/>
</dbReference>
<dbReference type="PIRSF" id="PIRSF037375">
    <property type="entry name" value="Autotrns_EstA"/>
    <property type="match status" value="1"/>
</dbReference>
<evidence type="ECO:0000313" key="7">
    <source>
        <dbReference type="Proteomes" id="UP000281691"/>
    </source>
</evidence>
<dbReference type="InterPro" id="IPR036514">
    <property type="entry name" value="SGNH_hydro_sf"/>
</dbReference>
<sequence>MRNPIATMKKTALTLAISAISTSVLAQNVVIFGDSLSDIGQKNWNHKASYYKNDKANPLYNELLAEQLGQTLKASSEGGTNYAYSGGVAVGSNSAYTAIQPNVVVQKQIQHYLEKGANPADLHIVWAGGNDIAAILQRALASTAPIDMLLDGAKESATATATQWATLRQAGVETAVFPTVPNVVYTPSLFQLFTQSVTDAIKQQATAFTTPQIAEFIANSFQTALRANAQVLNVSTQHSLADFENSRLDVLRNSVKALYASPLGTALASKIDQETITQALVQQYQQMAQQATQATTLFNQFTTTALNKVGGNIVRLDIDALFKDLLDRPEAYGLTNTVGTACQSTTQAQCTPTNANADQMLFADSFHPNLLAHKVMADYIYTTLNSPKEMAILTRLAEQNSEIALDIARNESNLNRFQRQAEQSVSAISRYQQQKDGHSVHVGLKAQFSPEWQFSAIFSQQNQKGSLGSTKADSKTKAINTALRYDANNWWLGSSLQISSSDFDTQRSVQLGSSIHTQQGNTNGSTISASLFGGYEWKIEQHFVSALADLTYSNSKISAFGEQQKSATQLQFDEQKTNQLKTGIGTEYRYQGQQFQPFISARWVKNWLHKAQTLNVGLNGSRFNVQLPTTDRSWVNMQAGANYQFATLPLQLTAYLSHDLARKQKLTGTTINAGVSYQF</sequence>
<dbReference type="InterPro" id="IPR005546">
    <property type="entry name" value="Autotransporte_beta"/>
</dbReference>
<comment type="caution">
    <text evidence="6">The sequence shown here is derived from an EMBL/GenBank/DDBJ whole genome shotgun (WGS) entry which is preliminary data.</text>
</comment>
<feature type="active site" evidence="3">
    <location>
        <position position="364"/>
    </location>
</feature>
<keyword evidence="7" id="KW-1185">Reference proteome</keyword>
<comment type="similarity">
    <text evidence="1">Belongs to the 'GDSL' lipolytic enzyme family.</text>
</comment>
<gene>
    <name evidence="6" type="ORF">EDC46_0390</name>
</gene>
<feature type="active site" description="Nucleophile" evidence="3">
    <location>
        <position position="35"/>
    </location>
</feature>
<evidence type="ECO:0000256" key="4">
    <source>
        <dbReference type="SAM" id="SignalP"/>
    </source>
</evidence>
<dbReference type="RefSeq" id="WP_237306901.1">
    <property type="nucleotide sequence ID" value="NZ_CP016615.1"/>
</dbReference>
<evidence type="ECO:0000259" key="5">
    <source>
        <dbReference type="PROSITE" id="PS51208"/>
    </source>
</evidence>
<dbReference type="InterPro" id="IPR017186">
    <property type="entry name" value="Lipase_autotranspt_EstA"/>
</dbReference>
<dbReference type="Gene3D" id="2.40.128.130">
    <property type="entry name" value="Autotransporter beta-domain"/>
    <property type="match status" value="1"/>
</dbReference>
<feature type="active site" evidence="3">
    <location>
        <position position="367"/>
    </location>
</feature>
<feature type="chain" id="PRO_5018027324" evidence="4">
    <location>
        <begin position="27"/>
        <end position="679"/>
    </location>
</feature>
<dbReference type="GO" id="GO:0016788">
    <property type="term" value="F:hydrolase activity, acting on ester bonds"/>
    <property type="evidence" value="ECO:0007669"/>
    <property type="project" value="InterPro"/>
</dbReference>
<dbReference type="PANTHER" id="PTHR45642">
    <property type="entry name" value="GDSL ESTERASE/LIPASE EXL3"/>
    <property type="match status" value="1"/>
</dbReference>
<evidence type="ECO:0000313" key="6">
    <source>
        <dbReference type="EMBL" id="RPE85999.1"/>
    </source>
</evidence>
<evidence type="ECO:0000256" key="1">
    <source>
        <dbReference type="ARBA" id="ARBA00008668"/>
    </source>
</evidence>
<dbReference type="InterPro" id="IPR036709">
    <property type="entry name" value="Autotransporte_beta_dom_sf"/>
</dbReference>
<dbReference type="SUPFAM" id="SSF52266">
    <property type="entry name" value="SGNH hydrolase"/>
    <property type="match status" value="1"/>
</dbReference>
<feature type="signal peptide" evidence="4">
    <location>
        <begin position="1"/>
        <end position="26"/>
    </location>
</feature>
<dbReference type="SMART" id="SM00869">
    <property type="entry name" value="Autotransporter"/>
    <property type="match status" value="1"/>
</dbReference>
<dbReference type="Proteomes" id="UP000281691">
    <property type="component" value="Unassembled WGS sequence"/>
</dbReference>
<dbReference type="Gene3D" id="3.40.50.1110">
    <property type="entry name" value="SGNH hydrolase"/>
    <property type="match status" value="2"/>
</dbReference>
<keyword evidence="2 4" id="KW-0732">Signal</keyword>
<dbReference type="Pfam" id="PF00657">
    <property type="entry name" value="Lipase_GDSL"/>
    <property type="match status" value="1"/>
</dbReference>
<protein>
    <submittedName>
        <fullName evidence="6">Outer membrane lipase/esterase</fullName>
    </submittedName>
</protein>
<name>A0A3N4W0X5_9PAST</name>
<dbReference type="PROSITE" id="PS51208">
    <property type="entry name" value="AUTOTRANSPORTER"/>
    <property type="match status" value="1"/>
</dbReference>
<dbReference type="PANTHER" id="PTHR45642:SF139">
    <property type="entry name" value="SGNH HYDROLASE-TYPE ESTERASE DOMAIN-CONTAINING PROTEIN"/>
    <property type="match status" value="1"/>
</dbReference>
<evidence type="ECO:0000256" key="2">
    <source>
        <dbReference type="ARBA" id="ARBA00022729"/>
    </source>
</evidence>
<proteinExistence type="inferred from homology"/>
<dbReference type="InterPro" id="IPR001087">
    <property type="entry name" value="GDSL"/>
</dbReference>
<organism evidence="6 7">
    <name type="scientific">Vespertiliibacter pulmonis</name>
    <dbReference type="NCBI Taxonomy" id="1443036"/>
    <lineage>
        <taxon>Bacteria</taxon>
        <taxon>Pseudomonadati</taxon>
        <taxon>Pseudomonadota</taxon>
        <taxon>Gammaproteobacteria</taxon>
        <taxon>Pasteurellales</taxon>
        <taxon>Pasteurellaceae</taxon>
        <taxon>Vespertiliibacter</taxon>
    </lineage>
</organism>
<dbReference type="Pfam" id="PF03797">
    <property type="entry name" value="Autotransporter"/>
    <property type="match status" value="1"/>
</dbReference>
<dbReference type="InterPro" id="IPR050592">
    <property type="entry name" value="GDSL_lipolytic_enzyme"/>
</dbReference>
<dbReference type="EMBL" id="RKQP01000001">
    <property type="protein sequence ID" value="RPE85999.1"/>
    <property type="molecule type" value="Genomic_DNA"/>
</dbReference>
<dbReference type="AlphaFoldDB" id="A0A3N4W0X5"/>
<reference evidence="6 7" key="1">
    <citation type="submission" date="2018-11" db="EMBL/GenBank/DDBJ databases">
        <title>Genomic Encyclopedia of Type Strains, Phase IV (KMG-IV): sequencing the most valuable type-strain genomes for metagenomic binning, comparative biology and taxonomic classification.</title>
        <authorList>
            <person name="Goeker M."/>
        </authorList>
    </citation>
    <scope>NUCLEOTIDE SEQUENCE [LARGE SCALE GENOMIC DNA]</scope>
    <source>
        <strain evidence="6 7">DSM 27238</strain>
    </source>
</reference>
<evidence type="ECO:0000256" key="3">
    <source>
        <dbReference type="PIRSR" id="PIRSR037375-1"/>
    </source>
</evidence>